<feature type="transmembrane region" description="Helical" evidence="12">
    <location>
        <begin position="312"/>
        <end position="333"/>
    </location>
</feature>
<dbReference type="InterPro" id="IPR018480">
    <property type="entry name" value="PNAcMuramoyl-5peptid_Trfase_CS"/>
</dbReference>
<comment type="cofactor">
    <cofactor evidence="12 14">
        <name>Mg(2+)</name>
        <dbReference type="ChEBI" id="CHEBI:18420"/>
    </cofactor>
</comment>
<dbReference type="PROSITE" id="PS01348">
    <property type="entry name" value="MRAY_2"/>
    <property type="match status" value="1"/>
</dbReference>
<comment type="catalytic activity">
    <reaction evidence="12">
        <text>UDP-N-acetyl-alpha-D-muramoyl-L-alanyl-gamma-D-glutamyl-meso-2,6-diaminopimeloyl-D-alanyl-D-alanine + di-trans,octa-cis-undecaprenyl phosphate = di-trans,octa-cis-undecaprenyl diphospho-N-acetyl-alpha-D-muramoyl-L-alanyl-D-glutamyl-meso-2,6-diaminopimeloyl-D-alanyl-D-alanine + UMP</text>
        <dbReference type="Rhea" id="RHEA:28386"/>
        <dbReference type="ChEBI" id="CHEBI:57865"/>
        <dbReference type="ChEBI" id="CHEBI:60392"/>
        <dbReference type="ChEBI" id="CHEBI:61386"/>
        <dbReference type="ChEBI" id="CHEBI:61387"/>
        <dbReference type="EC" id="2.7.8.13"/>
    </reaction>
</comment>
<feature type="transmembrane region" description="Helical" evidence="12">
    <location>
        <begin position="220"/>
        <end position="237"/>
    </location>
</feature>
<dbReference type="AlphaFoldDB" id="A0A3N0BX17"/>
<keyword evidence="6 12" id="KW-0133">Cell shape</keyword>
<evidence type="ECO:0000256" key="5">
    <source>
        <dbReference type="ARBA" id="ARBA00022692"/>
    </source>
</evidence>
<evidence type="ECO:0000256" key="6">
    <source>
        <dbReference type="ARBA" id="ARBA00022960"/>
    </source>
</evidence>
<dbReference type="GO" id="GO:0008360">
    <property type="term" value="P:regulation of cell shape"/>
    <property type="evidence" value="ECO:0007669"/>
    <property type="project" value="UniProtKB-KW"/>
</dbReference>
<evidence type="ECO:0000256" key="13">
    <source>
        <dbReference type="NCBIfam" id="TIGR00445"/>
    </source>
</evidence>
<evidence type="ECO:0000256" key="12">
    <source>
        <dbReference type="HAMAP-Rule" id="MF_00038"/>
    </source>
</evidence>
<dbReference type="HAMAP" id="MF_00038">
    <property type="entry name" value="MraY"/>
    <property type="match status" value="1"/>
</dbReference>
<evidence type="ECO:0000256" key="4">
    <source>
        <dbReference type="ARBA" id="ARBA00022679"/>
    </source>
</evidence>
<dbReference type="OrthoDB" id="9805475at2"/>
<comment type="subcellular location">
    <subcellularLocation>
        <location evidence="12">Cell membrane</location>
        <topology evidence="12">Multi-pass membrane protein</topology>
    </subcellularLocation>
    <subcellularLocation>
        <location evidence="1">Membrane</location>
        <topology evidence="1">Multi-pass membrane protein</topology>
    </subcellularLocation>
</comment>
<evidence type="ECO:0000256" key="14">
    <source>
        <dbReference type="PIRSR" id="PIRSR600715-1"/>
    </source>
</evidence>
<keyword evidence="12" id="KW-1003">Cell membrane</keyword>
<dbReference type="UniPathway" id="UPA00219"/>
<dbReference type="GO" id="GO:0071555">
    <property type="term" value="P:cell wall organization"/>
    <property type="evidence" value="ECO:0007669"/>
    <property type="project" value="UniProtKB-KW"/>
</dbReference>
<evidence type="ECO:0000256" key="11">
    <source>
        <dbReference type="ARBA" id="ARBA00023316"/>
    </source>
</evidence>
<sequence length="415" mass="46525">MLYLLFEYLYKHYDIPGLRLFQYITFRASVSIILSLIITTVYGRRLIDYLHKKQVGETVRNLGLEGQMQKQGTPTMGGIIILLGILIPTLLFANITNVYVILMIITTIWMGAIGFLDDYIKVFKKNKEGLAGKFKVVGQVGLGLIVGWTMYYHPNIVVRETVQDNVKTTNAAPMVLRQKGETFYYTQDVKSTKTNIPFYKNNEFDYAKVLKFLGTGYEKYAFLVFLAFTVFIITAVSNGANITDGIDGLATGTSAVIGTTLGILAYVSGNVGFADYLNIMYIPNSGELMIFAGAFVGACVGFLWYNSYPAQVFMGDTGSLAIGGIIASFAIMIRKELLIPILCGIFLIELVSVIMQVSYFKYSKKRFGEGRRILLMAPLHHHYQKKGYHEAKIVTRFWIIGIMLAIMTIVTLKLR</sequence>
<dbReference type="EMBL" id="RBEE01000012">
    <property type="protein sequence ID" value="RNL54259.1"/>
    <property type="molecule type" value="Genomic_DNA"/>
</dbReference>
<dbReference type="EC" id="2.7.8.13" evidence="12 13"/>
<dbReference type="GO" id="GO:0046872">
    <property type="term" value="F:metal ion binding"/>
    <property type="evidence" value="ECO:0007669"/>
    <property type="project" value="UniProtKB-KW"/>
</dbReference>
<dbReference type="CDD" id="cd06852">
    <property type="entry name" value="GT_MraY"/>
    <property type="match status" value="1"/>
</dbReference>
<feature type="transmembrane region" description="Helical" evidence="12">
    <location>
        <begin position="136"/>
        <end position="153"/>
    </location>
</feature>
<feature type="binding site" evidence="14">
    <location>
        <position position="316"/>
    </location>
    <ligand>
        <name>Mg(2+)</name>
        <dbReference type="ChEBI" id="CHEBI:18420"/>
    </ligand>
</feature>
<keyword evidence="10 12" id="KW-0131">Cell cycle</keyword>
<dbReference type="GO" id="GO:0051992">
    <property type="term" value="F:UDP-N-acetylmuramoyl-L-alanyl-D-glutamyl-meso-2,6-diaminopimelyl-D-alanyl-D-alanine:undecaprenyl-phosphate transferase activity"/>
    <property type="evidence" value="ECO:0007669"/>
    <property type="project" value="RHEA"/>
</dbReference>
<keyword evidence="7 12" id="KW-0573">Peptidoglycan synthesis</keyword>
<feature type="transmembrane region" description="Helical" evidence="12">
    <location>
        <begin position="339"/>
        <end position="362"/>
    </location>
</feature>
<dbReference type="GO" id="GO:0051301">
    <property type="term" value="P:cell division"/>
    <property type="evidence" value="ECO:0007669"/>
    <property type="project" value="UniProtKB-KW"/>
</dbReference>
<organism evidence="15 16">
    <name type="scientific">Pedobacter jejuensis</name>
    <dbReference type="NCBI Taxonomy" id="1268550"/>
    <lineage>
        <taxon>Bacteria</taxon>
        <taxon>Pseudomonadati</taxon>
        <taxon>Bacteroidota</taxon>
        <taxon>Sphingobacteriia</taxon>
        <taxon>Sphingobacteriales</taxon>
        <taxon>Sphingobacteriaceae</taxon>
        <taxon>Pedobacter</taxon>
    </lineage>
</organism>
<keyword evidence="3 12" id="KW-0132">Cell division</keyword>
<comment type="similarity">
    <text evidence="2 12">Belongs to the glycosyltransferase 4 family. MraY subfamily.</text>
</comment>
<dbReference type="GO" id="GO:0008963">
    <property type="term" value="F:phospho-N-acetylmuramoyl-pentapeptide-transferase activity"/>
    <property type="evidence" value="ECO:0007669"/>
    <property type="project" value="UniProtKB-UniRule"/>
</dbReference>
<dbReference type="Pfam" id="PF10555">
    <property type="entry name" value="MraY_sig1"/>
    <property type="match status" value="1"/>
</dbReference>
<feature type="transmembrane region" description="Helical" evidence="12">
    <location>
        <begin position="249"/>
        <end position="268"/>
    </location>
</feature>
<dbReference type="GO" id="GO:0009252">
    <property type="term" value="P:peptidoglycan biosynthetic process"/>
    <property type="evidence" value="ECO:0007669"/>
    <property type="project" value="UniProtKB-UniRule"/>
</dbReference>
<evidence type="ECO:0000256" key="9">
    <source>
        <dbReference type="ARBA" id="ARBA00023136"/>
    </source>
</evidence>
<keyword evidence="16" id="KW-1185">Reference proteome</keyword>
<proteinExistence type="inferred from homology"/>
<evidence type="ECO:0000256" key="2">
    <source>
        <dbReference type="ARBA" id="ARBA00005583"/>
    </source>
</evidence>
<name>A0A3N0BX17_9SPHI</name>
<dbReference type="Proteomes" id="UP000274046">
    <property type="component" value="Unassembled WGS sequence"/>
</dbReference>
<feature type="transmembrane region" description="Helical" evidence="12">
    <location>
        <begin position="20"/>
        <end position="43"/>
    </location>
</feature>
<gene>
    <name evidence="12" type="primary">mraY</name>
    <name evidence="15" type="ORF">D7004_09215</name>
</gene>
<evidence type="ECO:0000313" key="16">
    <source>
        <dbReference type="Proteomes" id="UP000274046"/>
    </source>
</evidence>
<dbReference type="PANTHER" id="PTHR22926">
    <property type="entry name" value="PHOSPHO-N-ACETYLMURAMOYL-PENTAPEPTIDE-TRANSFERASE"/>
    <property type="match status" value="1"/>
</dbReference>
<feature type="transmembrane region" description="Helical" evidence="12">
    <location>
        <begin position="98"/>
        <end position="116"/>
    </location>
</feature>
<keyword evidence="8 12" id="KW-1133">Transmembrane helix</keyword>
<keyword evidence="12 14" id="KW-0460">Magnesium</keyword>
<feature type="transmembrane region" description="Helical" evidence="12">
    <location>
        <begin position="393"/>
        <end position="412"/>
    </location>
</feature>
<dbReference type="NCBIfam" id="TIGR00445">
    <property type="entry name" value="mraY"/>
    <property type="match status" value="1"/>
</dbReference>
<evidence type="ECO:0000256" key="3">
    <source>
        <dbReference type="ARBA" id="ARBA00022618"/>
    </source>
</evidence>
<keyword evidence="9 12" id="KW-0472">Membrane</keyword>
<keyword evidence="4 12" id="KW-0808">Transferase</keyword>
<evidence type="ECO:0000256" key="10">
    <source>
        <dbReference type="ARBA" id="ARBA00023306"/>
    </source>
</evidence>
<dbReference type="RefSeq" id="WP_123205576.1">
    <property type="nucleotide sequence ID" value="NZ_RBEE01000012.1"/>
</dbReference>
<dbReference type="InterPro" id="IPR000715">
    <property type="entry name" value="Glycosyl_transferase_4"/>
</dbReference>
<evidence type="ECO:0000256" key="1">
    <source>
        <dbReference type="ARBA" id="ARBA00004141"/>
    </source>
</evidence>
<dbReference type="PROSITE" id="PS01347">
    <property type="entry name" value="MRAY_1"/>
    <property type="match status" value="1"/>
</dbReference>
<dbReference type="PANTHER" id="PTHR22926:SF5">
    <property type="entry name" value="PHOSPHO-N-ACETYLMURAMOYL-PENTAPEPTIDE-TRANSFERASE HOMOLOG"/>
    <property type="match status" value="1"/>
</dbReference>
<comment type="caution">
    <text evidence="15">The sequence shown here is derived from an EMBL/GenBank/DDBJ whole genome shotgun (WGS) entry which is preliminary data.</text>
</comment>
<evidence type="ECO:0000313" key="15">
    <source>
        <dbReference type="EMBL" id="RNL54259.1"/>
    </source>
</evidence>
<evidence type="ECO:0000256" key="7">
    <source>
        <dbReference type="ARBA" id="ARBA00022984"/>
    </source>
</evidence>
<dbReference type="GO" id="GO:0005886">
    <property type="term" value="C:plasma membrane"/>
    <property type="evidence" value="ECO:0007669"/>
    <property type="project" value="UniProtKB-SubCell"/>
</dbReference>
<keyword evidence="5 12" id="KW-0812">Transmembrane</keyword>
<evidence type="ECO:0000256" key="8">
    <source>
        <dbReference type="ARBA" id="ARBA00022989"/>
    </source>
</evidence>
<keyword evidence="11 12" id="KW-0961">Cell wall biogenesis/degradation</keyword>
<comment type="function">
    <text evidence="12">Catalyzes the initial step of the lipid cycle reactions in the biosynthesis of the cell wall peptidoglycan: transfers peptidoglycan precursor phospho-MurNAc-pentapeptide from UDP-MurNAc-pentapeptide onto the lipid carrier undecaprenyl phosphate, yielding undecaprenyl-pyrophosphoryl-MurNAc-pentapeptide, known as lipid I.</text>
</comment>
<comment type="pathway">
    <text evidence="12">Cell wall biogenesis; peptidoglycan biosynthesis.</text>
</comment>
<feature type="binding site" evidence="14">
    <location>
        <position position="241"/>
    </location>
    <ligand>
        <name>Mg(2+)</name>
        <dbReference type="ChEBI" id="CHEBI:18420"/>
    </ligand>
</feature>
<dbReference type="Pfam" id="PF00953">
    <property type="entry name" value="Glycos_transf_4"/>
    <property type="match status" value="1"/>
</dbReference>
<feature type="transmembrane region" description="Helical" evidence="12">
    <location>
        <begin position="75"/>
        <end position="92"/>
    </location>
</feature>
<protein>
    <recommendedName>
        <fullName evidence="12 13">Phospho-N-acetylmuramoyl-pentapeptide-transferase</fullName>
        <ecNumber evidence="12 13">2.7.8.13</ecNumber>
    </recommendedName>
    <alternativeName>
        <fullName evidence="12">UDP-MurNAc-pentapeptide phosphotransferase</fullName>
    </alternativeName>
</protein>
<feature type="transmembrane region" description="Helical" evidence="12">
    <location>
        <begin position="288"/>
        <end position="305"/>
    </location>
</feature>
<dbReference type="InterPro" id="IPR003524">
    <property type="entry name" value="PNAcMuramoyl-5peptid_Trfase"/>
</dbReference>
<keyword evidence="12 14" id="KW-0479">Metal-binding</keyword>
<reference evidence="15 16" key="1">
    <citation type="submission" date="2018-10" db="EMBL/GenBank/DDBJ databases">
        <title>Genome sequencing of Pedobacter jejuensis TNB23.</title>
        <authorList>
            <person name="Cho Y.-J."/>
            <person name="Cho A."/>
            <person name="Kim O.-S."/>
        </authorList>
    </citation>
    <scope>NUCLEOTIDE SEQUENCE [LARGE SCALE GENOMIC DNA]</scope>
    <source>
        <strain evidence="15 16">TNB23</strain>
    </source>
</reference>
<accession>A0A3N0BX17</accession>